<comment type="caution">
    <text evidence="1">The sequence shown here is derived from an EMBL/GenBank/DDBJ whole genome shotgun (WGS) entry which is preliminary data.</text>
</comment>
<protein>
    <submittedName>
        <fullName evidence="1">Uncharacterized protein</fullName>
    </submittedName>
</protein>
<proteinExistence type="predicted"/>
<dbReference type="Proteomes" id="UP001341840">
    <property type="component" value="Unassembled WGS sequence"/>
</dbReference>
<reference evidence="1 2" key="1">
    <citation type="journal article" date="2023" name="Plants (Basel)">
        <title>Bridging the Gap: Combining Genomics and Transcriptomics Approaches to Understand Stylosanthes scabra, an Orphan Legume from the Brazilian Caatinga.</title>
        <authorList>
            <person name="Ferreira-Neto J.R.C."/>
            <person name="da Silva M.D."/>
            <person name="Binneck E."/>
            <person name="de Melo N.F."/>
            <person name="da Silva R.H."/>
            <person name="de Melo A.L.T.M."/>
            <person name="Pandolfi V."/>
            <person name="Bustamante F.O."/>
            <person name="Brasileiro-Vidal A.C."/>
            <person name="Benko-Iseppon A.M."/>
        </authorList>
    </citation>
    <scope>NUCLEOTIDE SEQUENCE [LARGE SCALE GENOMIC DNA]</scope>
    <source>
        <tissue evidence="1">Leaves</tissue>
    </source>
</reference>
<evidence type="ECO:0000313" key="2">
    <source>
        <dbReference type="Proteomes" id="UP001341840"/>
    </source>
</evidence>
<sequence length="66" mass="7483">MESGIRIPYLNIGIESKRLERASSSRKRVPAPSSVFSRHEHHLHSAAFSVTSPSQLRRQSLELRLS</sequence>
<evidence type="ECO:0000313" key="1">
    <source>
        <dbReference type="EMBL" id="MED6205871.1"/>
    </source>
</evidence>
<dbReference type="EMBL" id="JASCZI010241727">
    <property type="protein sequence ID" value="MED6205871.1"/>
    <property type="molecule type" value="Genomic_DNA"/>
</dbReference>
<gene>
    <name evidence="1" type="ORF">PIB30_021662</name>
</gene>
<accession>A0ABU6Y8J6</accession>
<keyword evidence="2" id="KW-1185">Reference proteome</keyword>
<organism evidence="1 2">
    <name type="scientific">Stylosanthes scabra</name>
    <dbReference type="NCBI Taxonomy" id="79078"/>
    <lineage>
        <taxon>Eukaryota</taxon>
        <taxon>Viridiplantae</taxon>
        <taxon>Streptophyta</taxon>
        <taxon>Embryophyta</taxon>
        <taxon>Tracheophyta</taxon>
        <taxon>Spermatophyta</taxon>
        <taxon>Magnoliopsida</taxon>
        <taxon>eudicotyledons</taxon>
        <taxon>Gunneridae</taxon>
        <taxon>Pentapetalae</taxon>
        <taxon>rosids</taxon>
        <taxon>fabids</taxon>
        <taxon>Fabales</taxon>
        <taxon>Fabaceae</taxon>
        <taxon>Papilionoideae</taxon>
        <taxon>50 kb inversion clade</taxon>
        <taxon>dalbergioids sensu lato</taxon>
        <taxon>Dalbergieae</taxon>
        <taxon>Pterocarpus clade</taxon>
        <taxon>Stylosanthes</taxon>
    </lineage>
</organism>
<name>A0ABU6Y8J6_9FABA</name>